<gene>
    <name evidence="4" type="ORF">GL284_13035</name>
</gene>
<dbReference type="RefSeq" id="WP_155045067.1">
    <property type="nucleotide sequence ID" value="NZ_WMIH01000011.1"/>
</dbReference>
<comment type="caution">
    <text evidence="4">The sequence shown here is derived from an EMBL/GenBank/DDBJ whole genome shotgun (WGS) entry which is preliminary data.</text>
</comment>
<feature type="domain" description="HTH tetR-type" evidence="3">
    <location>
        <begin position="12"/>
        <end position="72"/>
    </location>
</feature>
<evidence type="ECO:0000313" key="4">
    <source>
        <dbReference type="EMBL" id="MTH65192.1"/>
    </source>
</evidence>
<dbReference type="GO" id="GO:0003677">
    <property type="term" value="F:DNA binding"/>
    <property type="evidence" value="ECO:0007669"/>
    <property type="project" value="UniProtKB-UniRule"/>
</dbReference>
<dbReference type="Gene3D" id="1.10.357.10">
    <property type="entry name" value="Tetracycline Repressor, domain 2"/>
    <property type="match status" value="1"/>
</dbReference>
<dbReference type="PROSITE" id="PS50977">
    <property type="entry name" value="HTH_TETR_2"/>
    <property type="match status" value="1"/>
</dbReference>
<dbReference type="InterPro" id="IPR050109">
    <property type="entry name" value="HTH-type_TetR-like_transc_reg"/>
</dbReference>
<proteinExistence type="predicted"/>
<dbReference type="PANTHER" id="PTHR30328:SF54">
    <property type="entry name" value="HTH-TYPE TRANSCRIPTIONAL REPRESSOR SCO4008"/>
    <property type="match status" value="1"/>
</dbReference>
<evidence type="ECO:0000256" key="1">
    <source>
        <dbReference type="ARBA" id="ARBA00023125"/>
    </source>
</evidence>
<dbReference type="Pfam" id="PF17938">
    <property type="entry name" value="TetR_C_29"/>
    <property type="match status" value="1"/>
</dbReference>
<dbReference type="SUPFAM" id="SSF46689">
    <property type="entry name" value="Homeodomain-like"/>
    <property type="match status" value="1"/>
</dbReference>
<reference evidence="4 5" key="1">
    <citation type="submission" date="2019-11" db="EMBL/GenBank/DDBJ databases">
        <authorList>
            <person name="Dong K."/>
        </authorList>
    </citation>
    <scope>NUCLEOTIDE SEQUENCE [LARGE SCALE GENOMIC DNA]</scope>
    <source>
        <strain evidence="4 5">DK608</strain>
    </source>
</reference>
<organism evidence="4 5">
    <name type="scientific">Paracoccus shanxieyensis</name>
    <dbReference type="NCBI Taxonomy" id="2675752"/>
    <lineage>
        <taxon>Bacteria</taxon>
        <taxon>Pseudomonadati</taxon>
        <taxon>Pseudomonadota</taxon>
        <taxon>Alphaproteobacteria</taxon>
        <taxon>Rhodobacterales</taxon>
        <taxon>Paracoccaceae</taxon>
        <taxon>Paracoccus</taxon>
    </lineage>
</organism>
<dbReference type="InterPro" id="IPR036271">
    <property type="entry name" value="Tet_transcr_reg_TetR-rel_C_sf"/>
</dbReference>
<dbReference type="SUPFAM" id="SSF48498">
    <property type="entry name" value="Tetracyclin repressor-like, C-terminal domain"/>
    <property type="match status" value="1"/>
</dbReference>
<keyword evidence="1 2" id="KW-0238">DNA-binding</keyword>
<accession>A0A6L6J197</accession>
<dbReference type="Pfam" id="PF00440">
    <property type="entry name" value="TetR_N"/>
    <property type="match status" value="1"/>
</dbReference>
<evidence type="ECO:0000313" key="5">
    <source>
        <dbReference type="Proteomes" id="UP000478740"/>
    </source>
</evidence>
<dbReference type="AlphaFoldDB" id="A0A6L6J197"/>
<dbReference type="EMBL" id="WMII01000011">
    <property type="protein sequence ID" value="MTH65192.1"/>
    <property type="molecule type" value="Genomic_DNA"/>
</dbReference>
<evidence type="ECO:0000259" key="3">
    <source>
        <dbReference type="PROSITE" id="PS50977"/>
    </source>
</evidence>
<protein>
    <submittedName>
        <fullName evidence="4">TetR family transcriptional regulator</fullName>
    </submittedName>
</protein>
<name>A0A6L6J197_9RHOB</name>
<dbReference type="Proteomes" id="UP000478740">
    <property type="component" value="Unassembled WGS sequence"/>
</dbReference>
<dbReference type="InterPro" id="IPR001647">
    <property type="entry name" value="HTH_TetR"/>
</dbReference>
<evidence type="ECO:0000256" key="2">
    <source>
        <dbReference type="PROSITE-ProRule" id="PRU00335"/>
    </source>
</evidence>
<dbReference type="InterPro" id="IPR041474">
    <property type="entry name" value="NicS_C"/>
</dbReference>
<dbReference type="PRINTS" id="PR00455">
    <property type="entry name" value="HTHTETR"/>
</dbReference>
<dbReference type="PANTHER" id="PTHR30328">
    <property type="entry name" value="TRANSCRIPTIONAL REPRESSOR"/>
    <property type="match status" value="1"/>
</dbReference>
<dbReference type="InterPro" id="IPR009057">
    <property type="entry name" value="Homeodomain-like_sf"/>
</dbReference>
<keyword evidence="5" id="KW-1185">Reference proteome</keyword>
<sequence length="213" mass="23592">MGSELPQPAAALQVPDRLIRAATRDFLRHGFQGASISRIVQDAGCNVRMIYHYFGSKQGLYRACLTRAYDHLRQAEAEAGFWDLPPPQAMAGLVRFTFDYMQAHPEFLGLVRIENMADGTQVGDMAVVHDRARQLFAAIDRVMARGLRAGDFGAECDPGLLYLTIIGLCTVHLTNRHTMGAVLGRDLTDPDFLHARREDIVGIVLTRLRAGQA</sequence>
<feature type="DNA-binding region" description="H-T-H motif" evidence="2">
    <location>
        <begin position="35"/>
        <end position="54"/>
    </location>
</feature>